<dbReference type="PROSITE" id="PS51664">
    <property type="entry name" value="YCAO"/>
    <property type="match status" value="1"/>
</dbReference>
<evidence type="ECO:0000313" key="3">
    <source>
        <dbReference type="Proteomes" id="UP001649381"/>
    </source>
</evidence>
<organism evidence="2 3">
    <name type="scientific">Pseudalkalibacillus berkeleyi</name>
    <dbReference type="NCBI Taxonomy" id="1069813"/>
    <lineage>
        <taxon>Bacteria</taxon>
        <taxon>Bacillati</taxon>
        <taxon>Bacillota</taxon>
        <taxon>Bacilli</taxon>
        <taxon>Bacillales</taxon>
        <taxon>Fictibacillaceae</taxon>
        <taxon>Pseudalkalibacillus</taxon>
    </lineage>
</organism>
<evidence type="ECO:0000313" key="2">
    <source>
        <dbReference type="EMBL" id="MCF6136515.1"/>
    </source>
</evidence>
<dbReference type="EMBL" id="JAKIJS010000001">
    <property type="protein sequence ID" value="MCF6136515.1"/>
    <property type="molecule type" value="Genomic_DNA"/>
</dbReference>
<proteinExistence type="predicted"/>
<name>A0ABS9GXU1_9BACL</name>
<feature type="domain" description="YcaO" evidence="1">
    <location>
        <begin position="48"/>
        <end position="373"/>
    </location>
</feature>
<dbReference type="Pfam" id="PF02624">
    <property type="entry name" value="YcaO"/>
    <property type="match status" value="1"/>
</dbReference>
<dbReference type="RefSeq" id="WP_236331335.1">
    <property type="nucleotide sequence ID" value="NZ_JAKIJS010000001.1"/>
</dbReference>
<comment type="caution">
    <text evidence="2">The sequence shown here is derived from an EMBL/GenBank/DDBJ whole genome shotgun (WGS) entry which is preliminary data.</text>
</comment>
<gene>
    <name evidence="2" type="ORF">L2716_02155</name>
</gene>
<protein>
    <submittedName>
        <fullName evidence="2">YcaO-like family protein</fullName>
    </submittedName>
</protein>
<dbReference type="InterPro" id="IPR003776">
    <property type="entry name" value="YcaO-like_dom"/>
</dbReference>
<dbReference type="Gene3D" id="3.30.1330.230">
    <property type="match status" value="1"/>
</dbReference>
<evidence type="ECO:0000259" key="1">
    <source>
        <dbReference type="PROSITE" id="PS51664"/>
    </source>
</evidence>
<keyword evidence="3" id="KW-1185">Reference proteome</keyword>
<sequence length="373" mass="42347">MIFQTNKGEIYGYKTRRFQATEPMVQAFSRIPNFLDEDGYTGPIECGGIDKSTSLSIKKAFSESVERRAVTIGAKVVSKHDPLHEQLQHLSFGIEDCEEYSCGFDVINQKPVLIPKAVTTLRTTKPYIVDTTGTAVHSNTEKAHLYAIKELLEKNALFSFWYGLKGRRINRGVSFELTSKLEKMGYELSYYVVDIFAPLLVVILIGYNPHHYTQLKYVFGVGSGINLEEAIIKATTEAYMLRLYYNVLYFRGEHHSNAVSYDNEVIQEPIGEDVETHIERFRNLPTYKGTGICETGETVRRIIDGLPEWVTQLYITVLPQTLKKELIVVKAFSPDLVNHIPKKSFVESNTPIVSKYLRLSETKLNGLPECPII</sequence>
<dbReference type="Proteomes" id="UP001649381">
    <property type="component" value="Unassembled WGS sequence"/>
</dbReference>
<reference evidence="2 3" key="1">
    <citation type="submission" date="2022-01" db="EMBL/GenBank/DDBJ databases">
        <title>Alkalihalobacillus sp. EGI L200015, a novel bacterium isolated from a salt lake sediment.</title>
        <authorList>
            <person name="Gao L."/>
            <person name="Fang B.-Z."/>
            <person name="Li W.-J."/>
        </authorList>
    </citation>
    <scope>NUCLEOTIDE SEQUENCE [LARGE SCALE GENOMIC DNA]</scope>
    <source>
        <strain evidence="2 3">KCTC 12718</strain>
    </source>
</reference>
<accession>A0ABS9GXU1</accession>